<dbReference type="CDD" id="cd07067">
    <property type="entry name" value="HP_PGM_like"/>
    <property type="match status" value="1"/>
</dbReference>
<accession>A0A937X1L7</accession>
<evidence type="ECO:0000313" key="1">
    <source>
        <dbReference type="EMBL" id="MBM3274331.1"/>
    </source>
</evidence>
<dbReference type="Proteomes" id="UP000703893">
    <property type="component" value="Unassembled WGS sequence"/>
</dbReference>
<dbReference type="PANTHER" id="PTHR48100">
    <property type="entry name" value="BROAD-SPECIFICITY PHOSPHATASE YOR283W-RELATED"/>
    <property type="match status" value="1"/>
</dbReference>
<dbReference type="InterPro" id="IPR013078">
    <property type="entry name" value="His_Pase_superF_clade-1"/>
</dbReference>
<dbReference type="SUPFAM" id="SSF53254">
    <property type="entry name" value="Phosphoglycerate mutase-like"/>
    <property type="match status" value="1"/>
</dbReference>
<protein>
    <submittedName>
        <fullName evidence="1">Histidine phosphatase family protein</fullName>
    </submittedName>
</protein>
<name>A0A937X1L7_9BACT</name>
<dbReference type="InterPro" id="IPR050275">
    <property type="entry name" value="PGM_Phosphatase"/>
</dbReference>
<dbReference type="SMART" id="SM00855">
    <property type="entry name" value="PGAM"/>
    <property type="match status" value="1"/>
</dbReference>
<dbReference type="AlphaFoldDB" id="A0A937X1L7"/>
<evidence type="ECO:0000313" key="2">
    <source>
        <dbReference type="Proteomes" id="UP000703893"/>
    </source>
</evidence>
<dbReference type="PANTHER" id="PTHR48100:SF62">
    <property type="entry name" value="GLUCOSYL-3-PHOSPHOGLYCERATE PHOSPHATASE"/>
    <property type="match status" value="1"/>
</dbReference>
<dbReference type="Gene3D" id="3.40.50.1240">
    <property type="entry name" value="Phosphoglycerate mutase-like"/>
    <property type="match status" value="1"/>
</dbReference>
<reference evidence="1 2" key="1">
    <citation type="submission" date="2019-03" db="EMBL/GenBank/DDBJ databases">
        <title>Lake Tanganyika Metagenome-Assembled Genomes (MAGs).</title>
        <authorList>
            <person name="Tran P."/>
        </authorList>
    </citation>
    <scope>NUCLEOTIDE SEQUENCE [LARGE SCALE GENOMIC DNA]</scope>
    <source>
        <strain evidence="1">K_DeepCast_65m_m2_236</strain>
    </source>
</reference>
<gene>
    <name evidence="1" type="ORF">FJZ00_04220</name>
</gene>
<organism evidence="1 2">
    <name type="scientific">Candidatus Tanganyikabacteria bacterium</name>
    <dbReference type="NCBI Taxonomy" id="2961651"/>
    <lineage>
        <taxon>Bacteria</taxon>
        <taxon>Bacillati</taxon>
        <taxon>Candidatus Sericytochromatia</taxon>
        <taxon>Candidatus Tanganyikabacteria</taxon>
    </lineage>
</organism>
<dbReference type="GO" id="GO:0016791">
    <property type="term" value="F:phosphatase activity"/>
    <property type="evidence" value="ECO:0007669"/>
    <property type="project" value="TreeGrafter"/>
</dbReference>
<proteinExistence type="predicted"/>
<dbReference type="EMBL" id="VGJX01000184">
    <property type="protein sequence ID" value="MBM3274331.1"/>
    <property type="molecule type" value="Genomic_DNA"/>
</dbReference>
<dbReference type="InterPro" id="IPR029033">
    <property type="entry name" value="His_PPase_superfam"/>
</dbReference>
<comment type="caution">
    <text evidence="1">The sequence shown here is derived from an EMBL/GenBank/DDBJ whole genome shotgun (WGS) entry which is preliminary data.</text>
</comment>
<dbReference type="Pfam" id="PF00300">
    <property type="entry name" value="His_Phos_1"/>
    <property type="match status" value="1"/>
</dbReference>
<sequence>MTRWFLIRHAPIEQAWSGRIVGRTDVGIESGADGTQLLRSLPPRATWVVSSLRRTSQTAAALGGRDWQVVPALAEQDHGDWEGERWSDLLAIDPRAPEYLATYDRTRPPGGESLEDVRDRCIPAFTAISRQANASDVVAVLHAGPIRCILATVLDMPLSSALKLSVAPLSLTLLEGSCDQGWQVVTVNQVFARKLG</sequence>
<dbReference type="GO" id="GO:0005737">
    <property type="term" value="C:cytoplasm"/>
    <property type="evidence" value="ECO:0007669"/>
    <property type="project" value="TreeGrafter"/>
</dbReference>